<proteinExistence type="predicted"/>
<feature type="transmembrane region" description="Helical" evidence="1">
    <location>
        <begin position="152"/>
        <end position="171"/>
    </location>
</feature>
<feature type="transmembrane region" description="Helical" evidence="1">
    <location>
        <begin position="401"/>
        <end position="421"/>
    </location>
</feature>
<keyword evidence="1" id="KW-1133">Transmembrane helix</keyword>
<evidence type="ECO:0000313" key="4">
    <source>
        <dbReference type="EMBL" id="AVO44865.1"/>
    </source>
</evidence>
<evidence type="ECO:0000313" key="5">
    <source>
        <dbReference type="Proteomes" id="UP000237889"/>
    </source>
</evidence>
<organism evidence="4 5">
    <name type="scientific">Phreatobacter cathodiphilus</name>
    <dbReference type="NCBI Taxonomy" id="1868589"/>
    <lineage>
        <taxon>Bacteria</taxon>
        <taxon>Pseudomonadati</taxon>
        <taxon>Pseudomonadota</taxon>
        <taxon>Alphaproteobacteria</taxon>
        <taxon>Hyphomicrobiales</taxon>
        <taxon>Phreatobacteraceae</taxon>
        <taxon>Phreatobacter</taxon>
    </lineage>
</organism>
<accession>A0A2S0N9P1</accession>
<feature type="transmembrane region" description="Helical" evidence="1">
    <location>
        <begin position="356"/>
        <end position="380"/>
    </location>
</feature>
<evidence type="ECO:0000259" key="2">
    <source>
        <dbReference type="Pfam" id="PF02308"/>
    </source>
</evidence>
<feature type="transmembrane region" description="Helical" evidence="1">
    <location>
        <begin position="98"/>
        <end position="116"/>
    </location>
</feature>
<feature type="transmembrane region" description="Helical" evidence="1">
    <location>
        <begin position="183"/>
        <end position="203"/>
    </location>
</feature>
<dbReference type="PANTHER" id="PTHR39084">
    <property type="entry name" value="MEMBRANE PROTEIN-RELATED"/>
    <property type="match status" value="1"/>
</dbReference>
<evidence type="ECO:0000259" key="3">
    <source>
        <dbReference type="Pfam" id="PF13194"/>
    </source>
</evidence>
<feature type="transmembrane region" description="Helical" evidence="1">
    <location>
        <begin position="314"/>
        <end position="336"/>
    </location>
</feature>
<dbReference type="RefSeq" id="WP_106748206.1">
    <property type="nucleotide sequence ID" value="NZ_CP027668.1"/>
</dbReference>
<dbReference type="AlphaFoldDB" id="A0A2S0N9P1"/>
<keyword evidence="5" id="KW-1185">Reference proteome</keyword>
<feature type="transmembrane region" description="Helical" evidence="1">
    <location>
        <begin position="273"/>
        <end position="293"/>
    </location>
</feature>
<dbReference type="KEGG" id="phr:C6569_07205"/>
<gene>
    <name evidence="4" type="ORF">C6569_07205</name>
</gene>
<dbReference type="Pfam" id="PF02308">
    <property type="entry name" value="MgtC"/>
    <property type="match status" value="1"/>
</dbReference>
<feature type="domain" description="MgtC/SapB/SrpB/YhiD N-terminal" evidence="2">
    <location>
        <begin position="10"/>
        <end position="142"/>
    </location>
</feature>
<feature type="domain" description="DUF4010" evidence="3">
    <location>
        <begin position="190"/>
        <end position="395"/>
    </location>
</feature>
<dbReference type="PANTHER" id="PTHR39084:SF1">
    <property type="entry name" value="DUF4010 DOMAIN-CONTAINING PROTEIN"/>
    <property type="match status" value="1"/>
</dbReference>
<sequence length="425" mass="43045">MTELELAQRLGVAIAVGALVGAERHWRDRAEDDGQRTAGLRTYTLVGMLGGIAGALEFALRGTGGGPGGVVVVGVFVAFSLVFGLFQYREQQAEQSYSVTSVVAGMVTFSLGVLAVLGDMRLAGAAGVVLVAILAAREALHRFVEALTFAELRSAIVLLAMTFVILPLVPTDPFGPFGGVSPARIWTLAILVAAISFAGYVAVKLLGERNGELVAGAVGGLLSSTATTVTNARRSVDAGEPDRLVAGALGAGVVSYARTCLLVLVLAPSLLVTVAPTLAAAGAVMVAAALWLARRDTQGHGSSETANPFDLRQVFQMAVLLTAIAFATRAAAAWFGDTGAIAVSALTGLADVDAPVVTTAGLLGGGLSAEVAALAMVVAVTSNTIAKAAYGLMLGSWRFGLLFASASAAALIAGAAAFHAVRLLG</sequence>
<feature type="transmembrane region" description="Helical" evidence="1">
    <location>
        <begin position="43"/>
        <end position="60"/>
    </location>
</feature>
<protein>
    <submittedName>
        <fullName evidence="4">Magnesium transporter MgtC</fullName>
    </submittedName>
</protein>
<dbReference type="EMBL" id="CP027668">
    <property type="protein sequence ID" value="AVO44865.1"/>
    <property type="molecule type" value="Genomic_DNA"/>
</dbReference>
<evidence type="ECO:0000256" key="1">
    <source>
        <dbReference type="SAM" id="Phobius"/>
    </source>
</evidence>
<keyword evidence="1" id="KW-0812">Transmembrane</keyword>
<dbReference type="InterPro" id="IPR025105">
    <property type="entry name" value="DUF4010"/>
</dbReference>
<feature type="transmembrane region" description="Helical" evidence="1">
    <location>
        <begin position="122"/>
        <end position="140"/>
    </location>
</feature>
<reference evidence="4 5" key="1">
    <citation type="submission" date="2018-03" db="EMBL/GenBank/DDBJ databases">
        <title>Genome sequencing of Phreatobacter sp.</title>
        <authorList>
            <person name="Kim S.-J."/>
            <person name="Heo J."/>
            <person name="Kwon S.-W."/>
        </authorList>
    </citation>
    <scope>NUCLEOTIDE SEQUENCE [LARGE SCALE GENOMIC DNA]</scope>
    <source>
        <strain evidence="4 5">S-12</strain>
    </source>
</reference>
<dbReference type="Pfam" id="PF13194">
    <property type="entry name" value="DUF4010"/>
    <property type="match status" value="1"/>
</dbReference>
<dbReference type="Proteomes" id="UP000237889">
    <property type="component" value="Chromosome"/>
</dbReference>
<feature type="transmembrane region" description="Helical" evidence="1">
    <location>
        <begin position="244"/>
        <end position="267"/>
    </location>
</feature>
<name>A0A2S0N9P1_9HYPH</name>
<keyword evidence="1" id="KW-0472">Membrane</keyword>
<dbReference type="OrthoDB" id="9813718at2"/>
<dbReference type="InterPro" id="IPR049177">
    <property type="entry name" value="MgtC_SapB_SrpB_YhiD_N"/>
</dbReference>
<feature type="transmembrane region" description="Helical" evidence="1">
    <location>
        <begin position="66"/>
        <end position="86"/>
    </location>
</feature>